<feature type="chain" id="PRO_5043187684" description="Lipoprotein" evidence="1">
    <location>
        <begin position="23"/>
        <end position="168"/>
    </location>
</feature>
<reference evidence="2 3" key="1">
    <citation type="submission" date="2018-08" db="EMBL/GenBank/DDBJ databases">
        <title>A genome reference for cultivated species of the human gut microbiota.</title>
        <authorList>
            <person name="Zou Y."/>
            <person name="Xue W."/>
            <person name="Luo G."/>
        </authorList>
    </citation>
    <scope>NUCLEOTIDE SEQUENCE [LARGE SCALE GENOMIC DNA]</scope>
    <source>
        <strain evidence="2 3">AM22-1</strain>
    </source>
</reference>
<dbReference type="Proteomes" id="UP000286501">
    <property type="component" value="Unassembled WGS sequence"/>
</dbReference>
<accession>A0A3R6EKG3</accession>
<proteinExistence type="predicted"/>
<keyword evidence="1" id="KW-0732">Signal</keyword>
<organism evidence="2 3">
    <name type="scientific">Segatella copri</name>
    <dbReference type="NCBI Taxonomy" id="165179"/>
    <lineage>
        <taxon>Bacteria</taxon>
        <taxon>Pseudomonadati</taxon>
        <taxon>Bacteroidota</taxon>
        <taxon>Bacteroidia</taxon>
        <taxon>Bacteroidales</taxon>
        <taxon>Prevotellaceae</taxon>
        <taxon>Segatella</taxon>
    </lineage>
</organism>
<protein>
    <recommendedName>
        <fullName evidence="4">Lipoprotein</fullName>
    </recommendedName>
</protein>
<gene>
    <name evidence="2" type="ORF">DW250_14200</name>
</gene>
<evidence type="ECO:0000313" key="2">
    <source>
        <dbReference type="EMBL" id="RHG62591.1"/>
    </source>
</evidence>
<dbReference type="RefSeq" id="WP_118201649.1">
    <property type="nucleotide sequence ID" value="NZ_QRIE01000062.1"/>
</dbReference>
<evidence type="ECO:0008006" key="4">
    <source>
        <dbReference type="Google" id="ProtNLM"/>
    </source>
</evidence>
<feature type="signal peptide" evidence="1">
    <location>
        <begin position="1"/>
        <end position="22"/>
    </location>
</feature>
<dbReference type="PROSITE" id="PS51257">
    <property type="entry name" value="PROKAR_LIPOPROTEIN"/>
    <property type="match status" value="1"/>
</dbReference>
<evidence type="ECO:0000256" key="1">
    <source>
        <dbReference type="SAM" id="SignalP"/>
    </source>
</evidence>
<dbReference type="EMBL" id="QRIN01000085">
    <property type="protein sequence ID" value="RHG62591.1"/>
    <property type="molecule type" value="Genomic_DNA"/>
</dbReference>
<dbReference type="AlphaFoldDB" id="A0A3R6EKG3"/>
<comment type="caution">
    <text evidence="2">The sequence shown here is derived from an EMBL/GenBank/DDBJ whole genome shotgun (WGS) entry which is preliminary data.</text>
</comment>
<sequence length="168" mass="19140">MKMKKYLSIAILLMMMASPVVFTSCGNDDPMEEVENPETKLDVWTEPFHIMGANVDEVKSYMAQSMKRYRKLAETSGDNIQLTYMTGQGSEGVLYSFSRLDGSLYSVIDTERSVNRGLVIDYLKKHYTLVSADEASLQYCFTNQDKSMVITTMKVSDSYFNVNYSLVY</sequence>
<evidence type="ECO:0000313" key="3">
    <source>
        <dbReference type="Proteomes" id="UP000286501"/>
    </source>
</evidence>
<name>A0A3R6EKG3_9BACT</name>